<evidence type="ECO:0000313" key="7">
    <source>
        <dbReference type="EMBL" id="KAF5685293.1"/>
    </source>
</evidence>
<organism evidence="7 8">
    <name type="scientific">Fusarium denticulatum</name>
    <dbReference type="NCBI Taxonomy" id="48507"/>
    <lineage>
        <taxon>Eukaryota</taxon>
        <taxon>Fungi</taxon>
        <taxon>Dikarya</taxon>
        <taxon>Ascomycota</taxon>
        <taxon>Pezizomycotina</taxon>
        <taxon>Sordariomycetes</taxon>
        <taxon>Hypocreomycetidae</taxon>
        <taxon>Hypocreales</taxon>
        <taxon>Nectriaceae</taxon>
        <taxon>Fusarium</taxon>
        <taxon>Fusarium fujikuroi species complex</taxon>
    </lineage>
</organism>
<evidence type="ECO:0000256" key="6">
    <source>
        <dbReference type="SAM" id="SignalP"/>
    </source>
</evidence>
<dbReference type="PANTHER" id="PTHR31465:SF15">
    <property type="entry name" value="LIPID TRANSPORTER ATNI-RELATED"/>
    <property type="match status" value="1"/>
</dbReference>
<dbReference type="Pfam" id="PF04479">
    <property type="entry name" value="RTA1"/>
    <property type="match status" value="1"/>
</dbReference>
<evidence type="ECO:0000256" key="5">
    <source>
        <dbReference type="SAM" id="Phobius"/>
    </source>
</evidence>
<proteinExistence type="predicted"/>
<feature type="signal peptide" evidence="6">
    <location>
        <begin position="1"/>
        <end position="20"/>
    </location>
</feature>
<dbReference type="GO" id="GO:0016020">
    <property type="term" value="C:membrane"/>
    <property type="evidence" value="ECO:0007669"/>
    <property type="project" value="UniProtKB-SubCell"/>
</dbReference>
<feature type="transmembrane region" description="Helical" evidence="5">
    <location>
        <begin position="143"/>
        <end position="164"/>
    </location>
</feature>
<comment type="caution">
    <text evidence="7">The sequence shown here is derived from an EMBL/GenBank/DDBJ whole genome shotgun (WGS) entry which is preliminary data.</text>
</comment>
<gene>
    <name evidence="7" type="ORF">FDENT_6287</name>
</gene>
<dbReference type="Proteomes" id="UP000562682">
    <property type="component" value="Unassembled WGS sequence"/>
</dbReference>
<keyword evidence="6" id="KW-0732">Signal</keyword>
<name>A0A8H5X8G7_9HYPO</name>
<evidence type="ECO:0000256" key="4">
    <source>
        <dbReference type="ARBA" id="ARBA00023136"/>
    </source>
</evidence>
<evidence type="ECO:0000313" key="8">
    <source>
        <dbReference type="Proteomes" id="UP000562682"/>
    </source>
</evidence>
<feature type="transmembrane region" description="Helical" evidence="5">
    <location>
        <begin position="82"/>
        <end position="107"/>
    </location>
</feature>
<sequence>MSTMIPTLTLLARATSTTLSATPSCTNAVPDKYVYVPPDSYNTNYGFYPNWEDNTAFAVAFDLSTVAHLAQAVILKQGPEQAAYVTVSTLLFLLAPIWINAFIYMIVARLVHFVISAQWLAKIFFIFDVMGFIIQVADGHIYMVGIGIQLGCVVVFLVIHGIFYRELSLNARIGKQETRSRWLKPLCWVVYIVLILIVVRVIFRLVEFGGSANKNNVVLLHEEFQLYLDALPMLIALVLPNVVHPGQVLKGPGADFPSAKVKWWHGRSVAFEPLELSSTDRSR</sequence>
<dbReference type="PANTHER" id="PTHR31465">
    <property type="entry name" value="PROTEIN RTA1-RELATED"/>
    <property type="match status" value="1"/>
</dbReference>
<comment type="subcellular location">
    <subcellularLocation>
        <location evidence="1">Membrane</location>
        <topology evidence="1">Multi-pass membrane protein</topology>
    </subcellularLocation>
</comment>
<evidence type="ECO:0000256" key="2">
    <source>
        <dbReference type="ARBA" id="ARBA00022692"/>
    </source>
</evidence>
<keyword evidence="2 5" id="KW-0812">Transmembrane</keyword>
<feature type="chain" id="PRO_5034712878" evidence="6">
    <location>
        <begin position="21"/>
        <end position="283"/>
    </location>
</feature>
<dbReference type="EMBL" id="JAAOAK010000165">
    <property type="protein sequence ID" value="KAF5685293.1"/>
    <property type="molecule type" value="Genomic_DNA"/>
</dbReference>
<evidence type="ECO:0000256" key="3">
    <source>
        <dbReference type="ARBA" id="ARBA00022989"/>
    </source>
</evidence>
<dbReference type="AlphaFoldDB" id="A0A8H5X8G7"/>
<reference evidence="7 8" key="1">
    <citation type="submission" date="2020-05" db="EMBL/GenBank/DDBJ databases">
        <title>Identification and distribution of gene clusters putatively required for synthesis of sphingolipid metabolism inhibitors in phylogenetically diverse species of the filamentous fungus Fusarium.</title>
        <authorList>
            <person name="Kim H.-S."/>
            <person name="Busman M."/>
            <person name="Brown D.W."/>
            <person name="Divon H."/>
            <person name="Uhlig S."/>
            <person name="Proctor R.H."/>
        </authorList>
    </citation>
    <scope>NUCLEOTIDE SEQUENCE [LARGE SCALE GENOMIC DNA]</scope>
    <source>
        <strain evidence="7 8">NRRL 25311</strain>
    </source>
</reference>
<keyword evidence="4 5" id="KW-0472">Membrane</keyword>
<feature type="transmembrane region" description="Helical" evidence="5">
    <location>
        <begin position="185"/>
        <end position="206"/>
    </location>
</feature>
<keyword evidence="8" id="KW-1185">Reference proteome</keyword>
<feature type="transmembrane region" description="Helical" evidence="5">
    <location>
        <begin position="119"/>
        <end position="137"/>
    </location>
</feature>
<protein>
    <submittedName>
        <fullName evidence="7">Phospholipid-translocating ATPase</fullName>
    </submittedName>
</protein>
<keyword evidence="3 5" id="KW-1133">Transmembrane helix</keyword>
<dbReference type="InterPro" id="IPR007568">
    <property type="entry name" value="RTA1"/>
</dbReference>
<accession>A0A8H5X8G7</accession>
<evidence type="ECO:0000256" key="1">
    <source>
        <dbReference type="ARBA" id="ARBA00004141"/>
    </source>
</evidence>